<organism evidence="3 4">
    <name type="scientific">Xenorhabdus bovienii str. feltiae Moldova</name>
    <dbReference type="NCBI Taxonomy" id="1398200"/>
    <lineage>
        <taxon>Bacteria</taxon>
        <taxon>Pseudomonadati</taxon>
        <taxon>Pseudomonadota</taxon>
        <taxon>Gammaproteobacteria</taxon>
        <taxon>Enterobacterales</taxon>
        <taxon>Morganellaceae</taxon>
        <taxon>Xenorhabdus</taxon>
    </lineage>
</organism>
<dbReference type="Gene3D" id="3.40.50.300">
    <property type="entry name" value="P-loop containing nucleotide triphosphate hydrolases"/>
    <property type="match status" value="1"/>
</dbReference>
<dbReference type="RefSeq" id="WP_038222890.1">
    <property type="nucleotide sequence ID" value="NZ_CAWLWD010000108.1"/>
</dbReference>
<dbReference type="Pfam" id="PF13175">
    <property type="entry name" value="AAA_15"/>
    <property type="match status" value="1"/>
</dbReference>
<dbReference type="GO" id="GO:0005524">
    <property type="term" value="F:ATP binding"/>
    <property type="evidence" value="ECO:0007669"/>
    <property type="project" value="UniProtKB-KW"/>
</dbReference>
<dbReference type="SUPFAM" id="SSF52540">
    <property type="entry name" value="P-loop containing nucleoside triphosphate hydrolases"/>
    <property type="match status" value="1"/>
</dbReference>
<evidence type="ECO:0000259" key="2">
    <source>
        <dbReference type="Pfam" id="PF13175"/>
    </source>
</evidence>
<dbReference type="Pfam" id="PF12476">
    <property type="entry name" value="DUF3696"/>
    <property type="match status" value="1"/>
</dbReference>
<name>A0A077NLS5_XENBV</name>
<gene>
    <name evidence="3" type="ORF">XBFM1_1190050</name>
</gene>
<dbReference type="InterPro" id="IPR014592">
    <property type="entry name" value="P-loop_UCP034888"/>
</dbReference>
<dbReference type="InterPro" id="IPR041685">
    <property type="entry name" value="AAA_GajA/Old/RecF-like"/>
</dbReference>
<evidence type="ECO:0000313" key="4">
    <source>
        <dbReference type="Proteomes" id="UP000028487"/>
    </source>
</evidence>
<dbReference type="InterPro" id="IPR051396">
    <property type="entry name" value="Bact_Antivir_Def_Nuclease"/>
</dbReference>
<dbReference type="HOGENOM" id="CLU_032548_0_0_6"/>
<protein>
    <submittedName>
        <fullName evidence="3">Putative P-loop ATP-binding protein</fullName>
    </submittedName>
</protein>
<dbReference type="PIRSF" id="PIRSF034888">
    <property type="entry name" value="P-loop_UCP034888"/>
    <property type="match status" value="1"/>
</dbReference>
<reference evidence="3" key="1">
    <citation type="submission" date="2013-07" db="EMBL/GenBank/DDBJ databases">
        <title>Sub-species coevolution in mutualistic symbiosis.</title>
        <authorList>
            <person name="Murfin K."/>
            <person name="Klassen J."/>
            <person name="Lee M."/>
            <person name="Forst S."/>
            <person name="Stock P."/>
            <person name="Goodrich-Blair H."/>
        </authorList>
    </citation>
    <scope>NUCLEOTIDE SEQUENCE [LARGE SCALE GENOMIC DNA]</scope>
    <source>
        <strain evidence="3">Feltiae Moldova</strain>
    </source>
</reference>
<comment type="caution">
    <text evidence="3">The sequence shown here is derived from an EMBL/GenBank/DDBJ whole genome shotgun (WGS) entry which is preliminary data.</text>
</comment>
<proteinExistence type="predicted"/>
<dbReference type="Proteomes" id="UP000028487">
    <property type="component" value="Unassembled WGS sequence"/>
</dbReference>
<dbReference type="InterPro" id="IPR027417">
    <property type="entry name" value="P-loop_NTPase"/>
</dbReference>
<keyword evidence="3" id="KW-0547">Nucleotide-binding</keyword>
<dbReference type="AlphaFoldDB" id="A0A077NLS5"/>
<evidence type="ECO:0000259" key="1">
    <source>
        <dbReference type="Pfam" id="PF12476"/>
    </source>
</evidence>
<dbReference type="PANTHER" id="PTHR43581:SF2">
    <property type="entry name" value="EXCINUCLEASE ATPASE SUBUNIT"/>
    <property type="match status" value="1"/>
</dbReference>
<dbReference type="EMBL" id="CBSV010000023">
    <property type="protein sequence ID" value="CDG99790.1"/>
    <property type="molecule type" value="Genomic_DNA"/>
</dbReference>
<keyword evidence="3" id="KW-0067">ATP-binding</keyword>
<evidence type="ECO:0000313" key="3">
    <source>
        <dbReference type="EMBL" id="CDG99790.1"/>
    </source>
</evidence>
<dbReference type="InterPro" id="IPR022532">
    <property type="entry name" value="DUF3696"/>
</dbReference>
<dbReference type="PANTHER" id="PTHR43581">
    <property type="entry name" value="ATP/GTP PHOSPHATASE"/>
    <property type="match status" value="1"/>
</dbReference>
<accession>A0A077NLS5</accession>
<sequence>MLPIQSIELINFKAYKKQKFNFSNLTVFCGNNSVGKSTAIQAIGILLQSEFSSSVQINGELVQVGDLEDIHNFDNKDEDYLSICIKSSYINGTWGYTNADDRENPVNNNILKLIQDEQKNNNCSNVENTNEAITYQYLQTERYGPRNNLPLSQHSHNWEWLGTKGEHTIEILETLFARARRDLTSHNDKNGDPRRHPSMSTHNVFNNIEAWMGEISPNYKMNPKKNRDANVSYNSIISTSGNATKPINIGFGYSYALSIITALLLAPKGQVVIIENPEAHLHPKGQSYLGRLIALSALSGIQIIVETHSDHLLNGIRVIARTHDDFDPNIFNLYYISYDEELNENKVDKIKLSKDGKLSDWPKGFFDQQASDMFTIMTGRKKEED</sequence>
<feature type="domain" description="Endonuclease GajA/Old nuclease/RecF-like AAA" evidence="2">
    <location>
        <begin position="132"/>
        <end position="312"/>
    </location>
</feature>
<feature type="domain" description="DUF3696" evidence="1">
    <location>
        <begin position="329"/>
        <end position="374"/>
    </location>
</feature>